<dbReference type="PANTHER" id="PTHR31541">
    <property type="entry name" value="B3 DOMAIN PLANT PROTEIN-RELATED"/>
    <property type="match status" value="1"/>
</dbReference>
<keyword evidence="2" id="KW-0805">Transcription regulation</keyword>
<evidence type="ECO:0000313" key="7">
    <source>
        <dbReference type="Proteomes" id="UP001630127"/>
    </source>
</evidence>
<gene>
    <name evidence="6" type="ORF">ACH5RR_007512</name>
</gene>
<evidence type="ECO:0000256" key="1">
    <source>
        <dbReference type="ARBA" id="ARBA00004123"/>
    </source>
</evidence>
<keyword evidence="3" id="KW-0238">DNA-binding</keyword>
<evidence type="ECO:0008006" key="8">
    <source>
        <dbReference type="Google" id="ProtNLM"/>
    </source>
</evidence>
<dbReference type="GO" id="GO:0005634">
    <property type="term" value="C:nucleus"/>
    <property type="evidence" value="ECO:0007669"/>
    <property type="project" value="UniProtKB-SubCell"/>
</dbReference>
<evidence type="ECO:0000313" key="6">
    <source>
        <dbReference type="EMBL" id="KAL3533991.1"/>
    </source>
</evidence>
<sequence length="154" mass="17903">MEEEMKIKAPMPPGIKEKIQQEFYSDAEYNEEIFVVQKKLIITNDASGCRFCIASELILNKFLSDEEEAFLQTYDSIGRRNQIDAKITDPGLKMGSIKLWKWLNKVDSPTDIKYYLGSGWNRIVTEYDLKEGELVRLWAVRLAKKTLCFVLVRL</sequence>
<comment type="caution">
    <text evidence="6">The sequence shown here is derived from an EMBL/GenBank/DDBJ whole genome shotgun (WGS) entry which is preliminary data.</text>
</comment>
<dbReference type="PANTHER" id="PTHR31541:SF25">
    <property type="entry name" value="GAMMA-GLIADIN B"/>
    <property type="match status" value="1"/>
</dbReference>
<dbReference type="Pfam" id="PF03754">
    <property type="entry name" value="At2g31720-like"/>
    <property type="match status" value="1"/>
</dbReference>
<reference evidence="6 7" key="1">
    <citation type="submission" date="2024-11" db="EMBL/GenBank/DDBJ databases">
        <title>A near-complete genome assembly of Cinchona calisaya.</title>
        <authorList>
            <person name="Lian D.C."/>
            <person name="Zhao X.W."/>
            <person name="Wei L."/>
        </authorList>
    </citation>
    <scope>NUCLEOTIDE SEQUENCE [LARGE SCALE GENOMIC DNA]</scope>
    <source>
        <tissue evidence="6">Nenye</tissue>
    </source>
</reference>
<dbReference type="Proteomes" id="UP001630127">
    <property type="component" value="Unassembled WGS sequence"/>
</dbReference>
<keyword evidence="7" id="KW-1185">Reference proteome</keyword>
<dbReference type="Gene3D" id="2.40.330.10">
    <property type="entry name" value="DNA-binding pseudobarrel domain"/>
    <property type="match status" value="1"/>
</dbReference>
<dbReference type="EMBL" id="JBJUIK010000003">
    <property type="protein sequence ID" value="KAL3533991.1"/>
    <property type="molecule type" value="Genomic_DNA"/>
</dbReference>
<dbReference type="InterPro" id="IPR015300">
    <property type="entry name" value="DNA-bd_pseudobarrel_sf"/>
</dbReference>
<name>A0ABD3ASD6_9GENT</name>
<comment type="subcellular location">
    <subcellularLocation>
        <location evidence="1">Nucleus</location>
    </subcellularLocation>
</comment>
<proteinExistence type="predicted"/>
<dbReference type="AlphaFoldDB" id="A0ABD3ASD6"/>
<organism evidence="6 7">
    <name type="scientific">Cinchona calisaya</name>
    <dbReference type="NCBI Taxonomy" id="153742"/>
    <lineage>
        <taxon>Eukaryota</taxon>
        <taxon>Viridiplantae</taxon>
        <taxon>Streptophyta</taxon>
        <taxon>Embryophyta</taxon>
        <taxon>Tracheophyta</taxon>
        <taxon>Spermatophyta</taxon>
        <taxon>Magnoliopsida</taxon>
        <taxon>eudicotyledons</taxon>
        <taxon>Gunneridae</taxon>
        <taxon>Pentapetalae</taxon>
        <taxon>asterids</taxon>
        <taxon>lamiids</taxon>
        <taxon>Gentianales</taxon>
        <taxon>Rubiaceae</taxon>
        <taxon>Cinchonoideae</taxon>
        <taxon>Cinchoneae</taxon>
        <taxon>Cinchona</taxon>
    </lineage>
</organism>
<evidence type="ECO:0000256" key="3">
    <source>
        <dbReference type="ARBA" id="ARBA00023125"/>
    </source>
</evidence>
<protein>
    <recommendedName>
        <fullName evidence="8">TF-B3 domain-containing protein</fullName>
    </recommendedName>
</protein>
<evidence type="ECO:0000256" key="4">
    <source>
        <dbReference type="ARBA" id="ARBA00023163"/>
    </source>
</evidence>
<evidence type="ECO:0000256" key="5">
    <source>
        <dbReference type="ARBA" id="ARBA00023242"/>
    </source>
</evidence>
<keyword evidence="5" id="KW-0539">Nucleus</keyword>
<accession>A0ABD3ASD6</accession>
<dbReference type="InterPro" id="IPR005508">
    <property type="entry name" value="At2g31720-like"/>
</dbReference>
<evidence type="ECO:0000256" key="2">
    <source>
        <dbReference type="ARBA" id="ARBA00023015"/>
    </source>
</evidence>
<keyword evidence="4" id="KW-0804">Transcription</keyword>
<dbReference type="SUPFAM" id="SSF101936">
    <property type="entry name" value="DNA-binding pseudobarrel domain"/>
    <property type="match status" value="1"/>
</dbReference>
<dbReference type="GO" id="GO:0003677">
    <property type="term" value="F:DNA binding"/>
    <property type="evidence" value="ECO:0007669"/>
    <property type="project" value="UniProtKB-KW"/>
</dbReference>